<proteinExistence type="predicted"/>
<dbReference type="InterPro" id="IPR001173">
    <property type="entry name" value="Glyco_trans_2-like"/>
</dbReference>
<sequence>MNQPKLSIIISCYNDPFVKEAIMSAFNQTYPLKEIILVDDGSNSETKAIINSFKDKIDVLITQNNKGQSVARNNGIKKASGHYILNLDSDDFFENDFSQKAIDKFENDKAIKIVTCKAKRFNELGKIDIFTPRGGDIEKFLFANSAMGSSMFRRDDWSKSDGYEEELPILGFEDWEFYIQLLKNGGYAYVIDEVLFHYRIRENSTTARIKHIKQEKFKHIVLKHEELYKNNFESFVINLFQRINEEEFQKNRNLDRTEYRIGKVVLTPLRFIKRFFK</sequence>
<feature type="domain" description="Glycosyltransferase 2-like" evidence="1">
    <location>
        <begin position="7"/>
        <end position="115"/>
    </location>
</feature>
<evidence type="ECO:0000313" key="3">
    <source>
        <dbReference type="Proteomes" id="UP000198858"/>
    </source>
</evidence>
<organism evidence="2 3">
    <name type="scientific">Christiangramia echinicola</name>
    <dbReference type="NCBI Taxonomy" id="279359"/>
    <lineage>
        <taxon>Bacteria</taxon>
        <taxon>Pseudomonadati</taxon>
        <taxon>Bacteroidota</taxon>
        <taxon>Flavobacteriia</taxon>
        <taxon>Flavobacteriales</taxon>
        <taxon>Flavobacteriaceae</taxon>
        <taxon>Christiangramia</taxon>
    </lineage>
</organism>
<evidence type="ECO:0000313" key="2">
    <source>
        <dbReference type="EMBL" id="SDR69115.1"/>
    </source>
</evidence>
<keyword evidence="3" id="KW-1185">Reference proteome</keyword>
<dbReference type="RefSeq" id="WP_089661182.1">
    <property type="nucleotide sequence ID" value="NZ_LT629745.1"/>
</dbReference>
<gene>
    <name evidence="2" type="ORF">SAMN04488552_0534</name>
</gene>
<dbReference type="Proteomes" id="UP000198858">
    <property type="component" value="Chromosome I"/>
</dbReference>
<dbReference type="InterPro" id="IPR029044">
    <property type="entry name" value="Nucleotide-diphossugar_trans"/>
</dbReference>
<accession>A0A1H1L514</accession>
<dbReference type="PANTHER" id="PTHR22916">
    <property type="entry name" value="GLYCOSYLTRANSFERASE"/>
    <property type="match status" value="1"/>
</dbReference>
<name>A0A1H1L514_9FLAO</name>
<evidence type="ECO:0000259" key="1">
    <source>
        <dbReference type="Pfam" id="PF00535"/>
    </source>
</evidence>
<dbReference type="Pfam" id="PF00535">
    <property type="entry name" value="Glycos_transf_2"/>
    <property type="match status" value="1"/>
</dbReference>
<dbReference type="SUPFAM" id="SSF53448">
    <property type="entry name" value="Nucleotide-diphospho-sugar transferases"/>
    <property type="match status" value="1"/>
</dbReference>
<dbReference type="EMBL" id="LT629745">
    <property type="protein sequence ID" value="SDR69115.1"/>
    <property type="molecule type" value="Genomic_DNA"/>
</dbReference>
<protein>
    <recommendedName>
        <fullName evidence="1">Glycosyltransferase 2-like domain-containing protein</fullName>
    </recommendedName>
</protein>
<dbReference type="AlphaFoldDB" id="A0A1H1L514"/>
<dbReference type="GO" id="GO:0016758">
    <property type="term" value="F:hexosyltransferase activity"/>
    <property type="evidence" value="ECO:0007669"/>
    <property type="project" value="UniProtKB-ARBA"/>
</dbReference>
<dbReference type="STRING" id="1250231.SAMN04488552_0534"/>
<dbReference type="Gene3D" id="3.90.550.10">
    <property type="entry name" value="Spore Coat Polysaccharide Biosynthesis Protein SpsA, Chain A"/>
    <property type="match status" value="1"/>
</dbReference>
<reference evidence="2 3" key="1">
    <citation type="submission" date="2016-10" db="EMBL/GenBank/DDBJ databases">
        <authorList>
            <person name="Varghese N."/>
            <person name="Submissions S."/>
        </authorList>
    </citation>
    <scope>NUCLEOTIDE SEQUENCE [LARGE SCALE GENOMIC DNA]</scope>
    <source>
        <strain evidence="2 3">Mar_2010_102</strain>
    </source>
</reference>